<dbReference type="Pfam" id="PF13499">
    <property type="entry name" value="EF-hand_7"/>
    <property type="match status" value="2"/>
</dbReference>
<dbReference type="GO" id="GO:0016460">
    <property type="term" value="C:myosin II complex"/>
    <property type="evidence" value="ECO:0007669"/>
    <property type="project" value="TreeGrafter"/>
</dbReference>
<feature type="domain" description="EF-hand" evidence="5">
    <location>
        <begin position="9"/>
        <end position="44"/>
    </location>
</feature>
<dbReference type="OMA" id="VGTIMRA"/>
<evidence type="ECO:0000259" key="5">
    <source>
        <dbReference type="PROSITE" id="PS50222"/>
    </source>
</evidence>
<dbReference type="PROSITE" id="PS50222">
    <property type="entry name" value="EF_HAND_2"/>
    <property type="match status" value="4"/>
</dbReference>
<evidence type="ECO:0000313" key="7">
    <source>
        <dbReference type="Proteomes" id="UP000314987"/>
    </source>
</evidence>
<feature type="domain" description="EF-hand" evidence="5">
    <location>
        <begin position="118"/>
        <end position="150"/>
    </location>
</feature>
<keyword evidence="3" id="KW-0677">Repeat</keyword>
<proteinExistence type="inferred from homology"/>
<evidence type="ECO:0000256" key="1">
    <source>
        <dbReference type="ARBA" id="ARBA00009763"/>
    </source>
</evidence>
<dbReference type="GeneTree" id="ENSGT00940000166676"/>
<dbReference type="InterPro" id="IPR018247">
    <property type="entry name" value="EF_Hand_1_Ca_BS"/>
</dbReference>
<dbReference type="SMART" id="SM00054">
    <property type="entry name" value="EFh"/>
    <property type="match status" value="4"/>
</dbReference>
<reference evidence="7" key="1">
    <citation type="submission" date="2018-12" db="EMBL/GenBank/DDBJ databases">
        <authorList>
            <person name="Yazar S."/>
        </authorList>
    </citation>
    <scope>NUCLEOTIDE SEQUENCE [LARGE SCALE GENOMIC DNA]</scope>
</reference>
<evidence type="ECO:0000256" key="4">
    <source>
        <dbReference type="ARBA" id="ARBA00022837"/>
    </source>
</evidence>
<evidence type="ECO:0000313" key="6">
    <source>
        <dbReference type="Ensembl" id="ENSVURP00010011954.1"/>
    </source>
</evidence>
<dbReference type="InterPro" id="IPR011992">
    <property type="entry name" value="EF-hand-dom_pair"/>
</dbReference>
<evidence type="ECO:0000256" key="2">
    <source>
        <dbReference type="ARBA" id="ARBA00022723"/>
    </source>
</evidence>
<dbReference type="PANTHER" id="PTHR23048:SF0">
    <property type="entry name" value="CALMODULIN LIKE 3"/>
    <property type="match status" value="1"/>
</dbReference>
<dbReference type="Proteomes" id="UP000314987">
    <property type="component" value="Unassembled WGS sequence"/>
</dbReference>
<dbReference type="PANTHER" id="PTHR23048">
    <property type="entry name" value="MYOSIN LIGHT CHAIN 1, 3"/>
    <property type="match status" value="1"/>
</dbReference>
<accession>A0A4X2KIZ1</accession>
<reference evidence="6" key="2">
    <citation type="submission" date="2025-08" db="UniProtKB">
        <authorList>
            <consortium name="Ensembl"/>
        </authorList>
    </citation>
    <scope>IDENTIFICATION</scope>
</reference>
<keyword evidence="4" id="KW-0106">Calcium</keyword>
<protein>
    <recommendedName>
        <fullName evidence="5">EF-hand domain-containing protein</fullName>
    </recommendedName>
</protein>
<feature type="domain" description="EF-hand" evidence="5">
    <location>
        <begin position="82"/>
        <end position="117"/>
    </location>
</feature>
<sequence>MADENLATKQIAEFKEAFSLFDKDGDGYITTKEVGTIMRALGQTPTEAELQEIMNEVDASGNGTIDFSEFLNVMARKMKDTDSNEDIQDAFRVFDKNRDGFISAGELRHVMTNFGEKLTDEEVEEMIKEADIDGDGQVNYIQFVEMMTAK</sequence>
<keyword evidence="2" id="KW-0479">Metal-binding</keyword>
<dbReference type="STRING" id="29139.ENSVURP00010011954"/>
<evidence type="ECO:0000256" key="3">
    <source>
        <dbReference type="ARBA" id="ARBA00022737"/>
    </source>
</evidence>
<dbReference type="GO" id="GO:0000922">
    <property type="term" value="C:spindle pole"/>
    <property type="evidence" value="ECO:0007669"/>
    <property type="project" value="UniProtKB-SubCell"/>
</dbReference>
<organism evidence="6 7">
    <name type="scientific">Vombatus ursinus</name>
    <name type="common">Common wombat</name>
    <dbReference type="NCBI Taxonomy" id="29139"/>
    <lineage>
        <taxon>Eukaryota</taxon>
        <taxon>Metazoa</taxon>
        <taxon>Chordata</taxon>
        <taxon>Craniata</taxon>
        <taxon>Vertebrata</taxon>
        <taxon>Euteleostomi</taxon>
        <taxon>Mammalia</taxon>
        <taxon>Metatheria</taxon>
        <taxon>Diprotodontia</taxon>
        <taxon>Vombatidae</taxon>
        <taxon>Vombatus</taxon>
    </lineage>
</organism>
<comment type="similarity">
    <text evidence="1">Belongs to the calmodulin family.</text>
</comment>
<dbReference type="Ensembl" id="ENSVURT00010013578.1">
    <property type="protein sequence ID" value="ENSVURP00010011954.1"/>
    <property type="gene ID" value="ENSVURG00010009248.1"/>
</dbReference>
<dbReference type="InterPro" id="IPR050230">
    <property type="entry name" value="CALM/Myosin/TropC-like"/>
</dbReference>
<dbReference type="PROSITE" id="PS00018">
    <property type="entry name" value="EF_HAND_1"/>
    <property type="match status" value="3"/>
</dbReference>
<dbReference type="GO" id="GO:0005509">
    <property type="term" value="F:calcium ion binding"/>
    <property type="evidence" value="ECO:0007669"/>
    <property type="project" value="InterPro"/>
</dbReference>
<dbReference type="AlphaFoldDB" id="A0A4X2KIZ1"/>
<dbReference type="SUPFAM" id="SSF47473">
    <property type="entry name" value="EF-hand"/>
    <property type="match status" value="1"/>
</dbReference>
<name>A0A4X2KIZ1_VOMUR</name>
<dbReference type="CDD" id="cd00051">
    <property type="entry name" value="EFh"/>
    <property type="match status" value="2"/>
</dbReference>
<dbReference type="Gene3D" id="1.10.238.10">
    <property type="entry name" value="EF-hand"/>
    <property type="match status" value="3"/>
</dbReference>
<dbReference type="InterPro" id="IPR002048">
    <property type="entry name" value="EF_hand_dom"/>
</dbReference>
<reference evidence="6" key="3">
    <citation type="submission" date="2025-09" db="UniProtKB">
        <authorList>
            <consortium name="Ensembl"/>
        </authorList>
    </citation>
    <scope>IDENTIFICATION</scope>
</reference>
<feature type="domain" description="EF-hand" evidence="5">
    <location>
        <begin position="45"/>
        <end position="80"/>
    </location>
</feature>
<keyword evidence="7" id="KW-1185">Reference proteome</keyword>